<accession>A0ABQ0I1J0</accession>
<organism evidence="1 2">
    <name type="scientific">Paraglaciecola agarilytica NO2</name>
    <dbReference type="NCBI Taxonomy" id="1125747"/>
    <lineage>
        <taxon>Bacteria</taxon>
        <taxon>Pseudomonadati</taxon>
        <taxon>Pseudomonadota</taxon>
        <taxon>Gammaproteobacteria</taxon>
        <taxon>Alteromonadales</taxon>
        <taxon>Alteromonadaceae</taxon>
        <taxon>Paraglaciecola</taxon>
    </lineage>
</organism>
<keyword evidence="2" id="KW-1185">Reference proteome</keyword>
<dbReference type="EMBL" id="BAEK01000006">
    <property type="protein sequence ID" value="GAC03200.1"/>
    <property type="molecule type" value="Genomic_DNA"/>
</dbReference>
<name>A0ABQ0I1J0_9ALTE</name>
<dbReference type="Proteomes" id="UP000008372">
    <property type="component" value="Unassembled WGS sequence"/>
</dbReference>
<protein>
    <submittedName>
        <fullName evidence="1">Uncharacterized protein</fullName>
    </submittedName>
</protein>
<proteinExistence type="predicted"/>
<evidence type="ECO:0000313" key="2">
    <source>
        <dbReference type="Proteomes" id="UP000008372"/>
    </source>
</evidence>
<gene>
    <name evidence="1" type="ORF">GAGA_0335</name>
</gene>
<reference evidence="1 2" key="1">
    <citation type="journal article" date="2014" name="Environ. Microbiol.">
        <title>Comparative genomics of the marine bacterial genus Glaciecola reveals the high degree of genomic diversity and genomic characteristic for cold adaptation.</title>
        <authorList>
            <person name="Qin Q.L."/>
            <person name="Xie B.B."/>
            <person name="Yu Y."/>
            <person name="Shu Y.L."/>
            <person name="Rong J.C."/>
            <person name="Zhang Y.J."/>
            <person name="Zhao D.L."/>
            <person name="Chen X.L."/>
            <person name="Zhang X.Y."/>
            <person name="Chen B."/>
            <person name="Zhou B.C."/>
            <person name="Zhang Y.Z."/>
        </authorList>
    </citation>
    <scope>NUCLEOTIDE SEQUENCE [LARGE SCALE GENOMIC DNA]</scope>
    <source>
        <strain evidence="1 2">NO2</strain>
    </source>
</reference>
<comment type="caution">
    <text evidence="1">The sequence shown here is derived from an EMBL/GenBank/DDBJ whole genome shotgun (WGS) entry which is preliminary data.</text>
</comment>
<sequence>MIERLFVATAIKLPPKFRFSAVFISLKNIWKTQLLLF</sequence>
<evidence type="ECO:0000313" key="1">
    <source>
        <dbReference type="EMBL" id="GAC03200.1"/>
    </source>
</evidence>